<gene>
    <name evidence="1" type="ORF">OUZ56_025328</name>
</gene>
<evidence type="ECO:0000313" key="1">
    <source>
        <dbReference type="EMBL" id="KAK4013088.1"/>
    </source>
</evidence>
<dbReference type="Proteomes" id="UP001234178">
    <property type="component" value="Unassembled WGS sequence"/>
</dbReference>
<dbReference type="EMBL" id="JAOYFB010000004">
    <property type="protein sequence ID" value="KAK4013088.1"/>
    <property type="molecule type" value="Genomic_DNA"/>
</dbReference>
<protein>
    <submittedName>
        <fullName evidence="1">Uncharacterized protein</fullName>
    </submittedName>
</protein>
<keyword evidence="2" id="KW-1185">Reference proteome</keyword>
<organism evidence="1 2">
    <name type="scientific">Daphnia magna</name>
    <dbReference type="NCBI Taxonomy" id="35525"/>
    <lineage>
        <taxon>Eukaryota</taxon>
        <taxon>Metazoa</taxon>
        <taxon>Ecdysozoa</taxon>
        <taxon>Arthropoda</taxon>
        <taxon>Crustacea</taxon>
        <taxon>Branchiopoda</taxon>
        <taxon>Diplostraca</taxon>
        <taxon>Cladocera</taxon>
        <taxon>Anomopoda</taxon>
        <taxon>Daphniidae</taxon>
        <taxon>Daphnia</taxon>
    </lineage>
</organism>
<reference evidence="1 2" key="1">
    <citation type="journal article" date="2023" name="Nucleic Acids Res.">
        <title>The hologenome of Daphnia magna reveals possible DNA methylation and microbiome-mediated evolution of the host genome.</title>
        <authorList>
            <person name="Chaturvedi A."/>
            <person name="Li X."/>
            <person name="Dhandapani V."/>
            <person name="Marshall H."/>
            <person name="Kissane S."/>
            <person name="Cuenca-Cambronero M."/>
            <person name="Asole G."/>
            <person name="Calvet F."/>
            <person name="Ruiz-Romero M."/>
            <person name="Marangio P."/>
            <person name="Guigo R."/>
            <person name="Rago D."/>
            <person name="Mirbahai L."/>
            <person name="Eastwood N."/>
            <person name="Colbourne J.K."/>
            <person name="Zhou J."/>
            <person name="Mallon E."/>
            <person name="Orsini L."/>
        </authorList>
    </citation>
    <scope>NUCLEOTIDE SEQUENCE [LARGE SCALE GENOMIC DNA]</scope>
    <source>
        <strain evidence="1">LRV0_1</strain>
    </source>
</reference>
<sequence length="118" mass="12675">MKARSDILRMSDGAVEGGHPNRISGCPEDIKKMYSTSDPDICRTSDGLPCVMWVTAISAKLGSPLSEAIPGFPAFTGCDYCPAFSRKGKVGPLRILESSVSPNARLLLLVATKRYRNG</sequence>
<proteinExistence type="predicted"/>
<name>A0ABQ9ZK63_9CRUS</name>
<comment type="caution">
    <text evidence="1">The sequence shown here is derived from an EMBL/GenBank/DDBJ whole genome shotgun (WGS) entry which is preliminary data.</text>
</comment>
<accession>A0ABQ9ZK63</accession>
<evidence type="ECO:0000313" key="2">
    <source>
        <dbReference type="Proteomes" id="UP001234178"/>
    </source>
</evidence>